<reference evidence="2" key="2">
    <citation type="journal article" date="2021" name="Microbiome">
        <title>Successional dynamics and alternative stable states in a saline activated sludge microbial community over 9 years.</title>
        <authorList>
            <person name="Wang Y."/>
            <person name="Ye J."/>
            <person name="Ju F."/>
            <person name="Liu L."/>
            <person name="Boyd J.A."/>
            <person name="Deng Y."/>
            <person name="Parks D.H."/>
            <person name="Jiang X."/>
            <person name="Yin X."/>
            <person name="Woodcroft B.J."/>
            <person name="Tyson G.W."/>
            <person name="Hugenholtz P."/>
            <person name="Polz M.F."/>
            <person name="Zhang T."/>
        </authorList>
    </citation>
    <scope>NUCLEOTIDE SEQUENCE</scope>
    <source>
        <strain evidence="2">HKST-UBA11</strain>
    </source>
</reference>
<reference evidence="2" key="1">
    <citation type="submission" date="2020-04" db="EMBL/GenBank/DDBJ databases">
        <authorList>
            <person name="Zhang T."/>
        </authorList>
    </citation>
    <scope>NUCLEOTIDE SEQUENCE</scope>
    <source>
        <strain evidence="2">HKST-UBA11</strain>
    </source>
</reference>
<protein>
    <submittedName>
        <fullName evidence="2">Uncharacterized protein</fullName>
    </submittedName>
</protein>
<feature type="transmembrane region" description="Helical" evidence="1">
    <location>
        <begin position="12"/>
        <end position="33"/>
    </location>
</feature>
<dbReference type="AlphaFoldDB" id="A0A955L9K6"/>
<name>A0A955L9K6_9BACT</name>
<evidence type="ECO:0000313" key="2">
    <source>
        <dbReference type="EMBL" id="MCA9386167.1"/>
    </source>
</evidence>
<keyword evidence="1" id="KW-0812">Transmembrane</keyword>
<proteinExistence type="predicted"/>
<dbReference type="EMBL" id="JAGQLH010000089">
    <property type="protein sequence ID" value="MCA9386167.1"/>
    <property type="molecule type" value="Genomic_DNA"/>
</dbReference>
<organism evidence="2 3">
    <name type="scientific">Candidatus Dojkabacteria bacterium</name>
    <dbReference type="NCBI Taxonomy" id="2099670"/>
    <lineage>
        <taxon>Bacteria</taxon>
        <taxon>Candidatus Dojkabacteria</taxon>
    </lineage>
</organism>
<evidence type="ECO:0000256" key="1">
    <source>
        <dbReference type="SAM" id="Phobius"/>
    </source>
</evidence>
<evidence type="ECO:0000313" key="3">
    <source>
        <dbReference type="Proteomes" id="UP000754563"/>
    </source>
</evidence>
<keyword evidence="1" id="KW-1133">Transmembrane helix</keyword>
<accession>A0A955L9K6</accession>
<comment type="caution">
    <text evidence="2">The sequence shown here is derived from an EMBL/GenBank/DDBJ whole genome shotgun (WGS) entry which is preliminary data.</text>
</comment>
<dbReference type="Proteomes" id="UP000754563">
    <property type="component" value="Unassembled WGS sequence"/>
</dbReference>
<gene>
    <name evidence="2" type="ORF">KC717_05970</name>
</gene>
<sequence>MNDNKKRLLKRGVGLIEVLIALVLISTSMILAIRTVSRGLKATKENEIRDRSVGVMLQALELNQIQLDAAGSPIDLVGLEDSTDSIQCYSSSSNGTTGGDFISSLVKQTCVVGNLELTSDSCDTGSNYYANLGEGLEICHQVILTTTQNDYISDLSPNNLRITSIVVYTIEGEKIRERIDTYRRI</sequence>
<keyword evidence="1" id="KW-0472">Membrane</keyword>